<dbReference type="RefSeq" id="WP_091182250.1">
    <property type="nucleotide sequence ID" value="NZ_FNRY01000001.1"/>
</dbReference>
<evidence type="ECO:0000256" key="7">
    <source>
        <dbReference type="PROSITE-ProRule" id="PRU10141"/>
    </source>
</evidence>
<evidence type="ECO:0000259" key="10">
    <source>
        <dbReference type="PROSITE" id="PS50011"/>
    </source>
</evidence>
<sequence length="415" mass="43992">MTDALASPRRTGELLDGRYRLEERIGSGGMATVYRAVDESLGRTVAVKLFPPGTAEPTDAQRKASETRVLASLNHHALVTLFDANVSSDDGAYLVMEYISGPTLAQRIEESPLPSAEVAAMALDLADALHVVHEARIVHRDIKPSNVLLRPSPTTEPAFRAKLADFGIAYLIDSARLTTPGLVVGTVAYLSPEQVRGASPAPPADVYALGLVLLEALTGRRAYPQPDRNEALFARLNEAPEIPGSLGYEWKSLLTAMTATDPDDRPTALEVAAAVRTMNTNNASPVDPDITSAMTAPVMADADAADAPTVRFDNAETPTKPAPVTPSSTGDEPRTDSTPATAPSTADSPETRNPRRALRRWILVAVLVLIVAAVIAGLVLWPMLQSGGTASAPDLPTLPAPLSTHLDQLMKEVSP</sequence>
<keyword evidence="4 7" id="KW-0547">Nucleotide-binding</keyword>
<dbReference type="SUPFAM" id="SSF56112">
    <property type="entry name" value="Protein kinase-like (PK-like)"/>
    <property type="match status" value="1"/>
</dbReference>
<keyword evidence="3" id="KW-0808">Transferase</keyword>
<dbReference type="PANTHER" id="PTHR43289">
    <property type="entry name" value="MITOGEN-ACTIVATED PROTEIN KINASE KINASE KINASE 20-RELATED"/>
    <property type="match status" value="1"/>
</dbReference>
<accession>A0A1H4LHH4</accession>
<dbReference type="InterPro" id="IPR011009">
    <property type="entry name" value="Kinase-like_dom_sf"/>
</dbReference>
<dbReference type="Pfam" id="PF00069">
    <property type="entry name" value="Pkinase"/>
    <property type="match status" value="1"/>
</dbReference>
<feature type="compositionally biased region" description="Low complexity" evidence="8">
    <location>
        <begin position="336"/>
        <end position="348"/>
    </location>
</feature>
<dbReference type="InterPro" id="IPR008271">
    <property type="entry name" value="Ser/Thr_kinase_AS"/>
</dbReference>
<dbReference type="PANTHER" id="PTHR43289:SF6">
    <property type="entry name" value="SERINE_THREONINE-PROTEIN KINASE NEKL-3"/>
    <property type="match status" value="1"/>
</dbReference>
<evidence type="ECO:0000256" key="3">
    <source>
        <dbReference type="ARBA" id="ARBA00022679"/>
    </source>
</evidence>
<dbReference type="InterPro" id="IPR000719">
    <property type="entry name" value="Prot_kinase_dom"/>
</dbReference>
<dbReference type="GO" id="GO:0004674">
    <property type="term" value="F:protein serine/threonine kinase activity"/>
    <property type="evidence" value="ECO:0007669"/>
    <property type="project" value="UniProtKB-KW"/>
</dbReference>
<dbReference type="Gene3D" id="1.10.510.10">
    <property type="entry name" value="Transferase(Phosphotransferase) domain 1"/>
    <property type="match status" value="1"/>
</dbReference>
<dbReference type="OrthoDB" id="9762169at2"/>
<keyword evidence="9" id="KW-0472">Membrane</keyword>
<keyword evidence="6 7" id="KW-0067">ATP-binding</keyword>
<evidence type="ECO:0000256" key="6">
    <source>
        <dbReference type="ARBA" id="ARBA00022840"/>
    </source>
</evidence>
<name>A0A1H4LHH4_9MICO</name>
<gene>
    <name evidence="11" type="ORF">SAMN04489806_1545</name>
</gene>
<evidence type="ECO:0000313" key="12">
    <source>
        <dbReference type="Proteomes" id="UP000199183"/>
    </source>
</evidence>
<keyword evidence="12" id="KW-1185">Reference proteome</keyword>
<dbReference type="EMBL" id="FNRY01000001">
    <property type="protein sequence ID" value="SEB70104.1"/>
    <property type="molecule type" value="Genomic_DNA"/>
</dbReference>
<dbReference type="GO" id="GO:0005524">
    <property type="term" value="F:ATP binding"/>
    <property type="evidence" value="ECO:0007669"/>
    <property type="project" value="UniProtKB-UniRule"/>
</dbReference>
<feature type="domain" description="Protein kinase" evidence="10">
    <location>
        <begin position="19"/>
        <end position="278"/>
    </location>
</feature>
<keyword evidence="9" id="KW-1133">Transmembrane helix</keyword>
<evidence type="ECO:0000256" key="4">
    <source>
        <dbReference type="ARBA" id="ARBA00022741"/>
    </source>
</evidence>
<evidence type="ECO:0000256" key="8">
    <source>
        <dbReference type="SAM" id="MobiDB-lite"/>
    </source>
</evidence>
<organism evidence="11 12">
    <name type="scientific">Paramicrobacterium humi</name>
    <dbReference type="NCBI Taxonomy" id="640635"/>
    <lineage>
        <taxon>Bacteria</taxon>
        <taxon>Bacillati</taxon>
        <taxon>Actinomycetota</taxon>
        <taxon>Actinomycetes</taxon>
        <taxon>Micrococcales</taxon>
        <taxon>Microbacteriaceae</taxon>
        <taxon>Paramicrobacterium</taxon>
    </lineage>
</organism>
<dbReference type="PROSITE" id="PS50011">
    <property type="entry name" value="PROTEIN_KINASE_DOM"/>
    <property type="match status" value="1"/>
</dbReference>
<dbReference type="AlphaFoldDB" id="A0A1H4LHH4"/>
<evidence type="ECO:0000256" key="1">
    <source>
        <dbReference type="ARBA" id="ARBA00012513"/>
    </source>
</evidence>
<feature type="transmembrane region" description="Helical" evidence="9">
    <location>
        <begin position="361"/>
        <end position="384"/>
    </location>
</feature>
<keyword evidence="2 11" id="KW-0723">Serine/threonine-protein kinase</keyword>
<dbReference type="InterPro" id="IPR017441">
    <property type="entry name" value="Protein_kinase_ATP_BS"/>
</dbReference>
<dbReference type="STRING" id="640635.SAMN04489806_1545"/>
<dbReference type="PROSITE" id="PS00107">
    <property type="entry name" value="PROTEIN_KINASE_ATP"/>
    <property type="match status" value="1"/>
</dbReference>
<keyword evidence="5 11" id="KW-0418">Kinase</keyword>
<reference evidence="11 12" key="1">
    <citation type="submission" date="2016-10" db="EMBL/GenBank/DDBJ databases">
        <authorList>
            <person name="de Groot N.N."/>
        </authorList>
    </citation>
    <scope>NUCLEOTIDE SEQUENCE [LARGE SCALE GENOMIC DNA]</scope>
    <source>
        <strain evidence="11 12">DSM 21799</strain>
    </source>
</reference>
<evidence type="ECO:0000256" key="9">
    <source>
        <dbReference type="SAM" id="Phobius"/>
    </source>
</evidence>
<evidence type="ECO:0000313" key="11">
    <source>
        <dbReference type="EMBL" id="SEB70104.1"/>
    </source>
</evidence>
<proteinExistence type="predicted"/>
<protein>
    <recommendedName>
        <fullName evidence="1">non-specific serine/threonine protein kinase</fullName>
        <ecNumber evidence="1">2.7.11.1</ecNumber>
    </recommendedName>
</protein>
<feature type="region of interest" description="Disordered" evidence="8">
    <location>
        <begin position="312"/>
        <end position="353"/>
    </location>
</feature>
<evidence type="ECO:0000256" key="5">
    <source>
        <dbReference type="ARBA" id="ARBA00022777"/>
    </source>
</evidence>
<dbReference type="Gene3D" id="3.30.200.20">
    <property type="entry name" value="Phosphorylase Kinase, domain 1"/>
    <property type="match status" value="1"/>
</dbReference>
<dbReference type="CDD" id="cd14014">
    <property type="entry name" value="STKc_PknB_like"/>
    <property type="match status" value="1"/>
</dbReference>
<dbReference type="PROSITE" id="PS00108">
    <property type="entry name" value="PROTEIN_KINASE_ST"/>
    <property type="match status" value="1"/>
</dbReference>
<dbReference type="EC" id="2.7.11.1" evidence="1"/>
<feature type="binding site" evidence="7">
    <location>
        <position position="48"/>
    </location>
    <ligand>
        <name>ATP</name>
        <dbReference type="ChEBI" id="CHEBI:30616"/>
    </ligand>
</feature>
<keyword evidence="9" id="KW-0812">Transmembrane</keyword>
<evidence type="ECO:0000256" key="2">
    <source>
        <dbReference type="ARBA" id="ARBA00022527"/>
    </source>
</evidence>
<dbReference type="SMART" id="SM00220">
    <property type="entry name" value="S_TKc"/>
    <property type="match status" value="1"/>
</dbReference>
<dbReference type="Proteomes" id="UP000199183">
    <property type="component" value="Unassembled WGS sequence"/>
</dbReference>